<comment type="caution">
    <text evidence="1">The sequence shown here is derived from an EMBL/GenBank/DDBJ whole genome shotgun (WGS) entry which is preliminary data.</text>
</comment>
<gene>
    <name evidence="1" type="ORF">N8T08_003657</name>
</gene>
<protein>
    <submittedName>
        <fullName evidence="1">Uncharacterized protein</fullName>
    </submittedName>
</protein>
<proteinExistence type="predicted"/>
<evidence type="ECO:0000313" key="2">
    <source>
        <dbReference type="Proteomes" id="UP001177260"/>
    </source>
</evidence>
<dbReference type="EMBL" id="JAOPJF010000020">
    <property type="protein sequence ID" value="KAK1146009.1"/>
    <property type="molecule type" value="Genomic_DNA"/>
</dbReference>
<sequence>MTNVEFIELSTKLGAQLSYTFQTPEAKATTTTTSSTPPTLIVFLNGLGLPQTSWQPVISELTTLRQTKGLAVPSFLTYDRFGQGQTTDRDPQDAVAEDPSHGHDCLSAVHDLHQLLVQLIPIRLGLSGPPESDSDSSIRLIFVANSLGCALARLYAAEYPGAVSALILLDSILANSDFVSIFPDPDAPDFSPTQHLPQGVDIDIETLRAVRATTARILHPSVPNKESISRKNLAALLPSASEPKLTGPASQGGYPYVTVLGHDFDVFAAESTRMGVPEVFSNSFVNPAWERYNRGLVRITEREYAGGPGRVAGAGHFIQKDQPGSVAGEIEGVLGRLEGV</sequence>
<reference evidence="1 2" key="1">
    <citation type="journal article" date="2023" name="ACS Omega">
        <title>Identification of the Neoaspergillic Acid Biosynthesis Gene Cluster by Establishing an In Vitro CRISPR-Ribonucleoprotein Genetic System in Aspergillus melleus.</title>
        <authorList>
            <person name="Yuan B."/>
            <person name="Grau M.F."/>
            <person name="Murata R.M."/>
            <person name="Torok T."/>
            <person name="Venkateswaran K."/>
            <person name="Stajich J.E."/>
            <person name="Wang C.C.C."/>
        </authorList>
    </citation>
    <scope>NUCLEOTIDE SEQUENCE [LARGE SCALE GENOMIC DNA]</scope>
    <source>
        <strain evidence="1 2">IMV 1140</strain>
    </source>
</reference>
<accession>A0ACC3B6U9</accession>
<keyword evidence="2" id="KW-1185">Reference proteome</keyword>
<organism evidence="1 2">
    <name type="scientific">Aspergillus melleus</name>
    <dbReference type="NCBI Taxonomy" id="138277"/>
    <lineage>
        <taxon>Eukaryota</taxon>
        <taxon>Fungi</taxon>
        <taxon>Dikarya</taxon>
        <taxon>Ascomycota</taxon>
        <taxon>Pezizomycotina</taxon>
        <taxon>Eurotiomycetes</taxon>
        <taxon>Eurotiomycetidae</taxon>
        <taxon>Eurotiales</taxon>
        <taxon>Aspergillaceae</taxon>
        <taxon>Aspergillus</taxon>
        <taxon>Aspergillus subgen. Circumdati</taxon>
    </lineage>
</organism>
<name>A0ACC3B6U9_9EURO</name>
<evidence type="ECO:0000313" key="1">
    <source>
        <dbReference type="EMBL" id="KAK1146009.1"/>
    </source>
</evidence>
<dbReference type="Proteomes" id="UP001177260">
    <property type="component" value="Unassembled WGS sequence"/>
</dbReference>